<accession>A0ACD3BG71</accession>
<protein>
    <submittedName>
        <fullName evidence="1">Uncharacterized protein</fullName>
    </submittedName>
</protein>
<proteinExistence type="predicted"/>
<evidence type="ECO:0000313" key="2">
    <source>
        <dbReference type="Proteomes" id="UP000308600"/>
    </source>
</evidence>
<dbReference type="EMBL" id="ML208259">
    <property type="protein sequence ID" value="TFK77034.1"/>
    <property type="molecule type" value="Genomic_DNA"/>
</dbReference>
<organism evidence="1 2">
    <name type="scientific">Pluteus cervinus</name>
    <dbReference type="NCBI Taxonomy" id="181527"/>
    <lineage>
        <taxon>Eukaryota</taxon>
        <taxon>Fungi</taxon>
        <taxon>Dikarya</taxon>
        <taxon>Basidiomycota</taxon>
        <taxon>Agaricomycotina</taxon>
        <taxon>Agaricomycetes</taxon>
        <taxon>Agaricomycetidae</taxon>
        <taxon>Agaricales</taxon>
        <taxon>Pluteineae</taxon>
        <taxon>Pluteaceae</taxon>
        <taxon>Pluteus</taxon>
    </lineage>
</organism>
<sequence length="158" mass="17961">MDRNIDSKHPEFAGRNVSSSQISGFRLRSRVRKISKRPRFPPRLRLQLPSTSRIVNQAKQISSAQLMEAVQTRLRVGKPREAALLLRASGHFFDARWRATVGRRLMRCLVTIGTKCRMQKIMLTALHGNARAMQGAMGLYRKLGRVACVKFDQTNSDI</sequence>
<name>A0ACD3BG71_9AGAR</name>
<dbReference type="Proteomes" id="UP000308600">
    <property type="component" value="Unassembled WGS sequence"/>
</dbReference>
<gene>
    <name evidence="1" type="ORF">BDN72DRAFT_23903</name>
</gene>
<evidence type="ECO:0000313" key="1">
    <source>
        <dbReference type="EMBL" id="TFK77034.1"/>
    </source>
</evidence>
<reference evidence="1 2" key="1">
    <citation type="journal article" date="2019" name="Nat. Ecol. Evol.">
        <title>Megaphylogeny resolves global patterns of mushroom evolution.</title>
        <authorList>
            <person name="Varga T."/>
            <person name="Krizsan K."/>
            <person name="Foldi C."/>
            <person name="Dima B."/>
            <person name="Sanchez-Garcia M."/>
            <person name="Sanchez-Ramirez S."/>
            <person name="Szollosi G.J."/>
            <person name="Szarkandi J.G."/>
            <person name="Papp V."/>
            <person name="Albert L."/>
            <person name="Andreopoulos W."/>
            <person name="Angelini C."/>
            <person name="Antonin V."/>
            <person name="Barry K.W."/>
            <person name="Bougher N.L."/>
            <person name="Buchanan P."/>
            <person name="Buyck B."/>
            <person name="Bense V."/>
            <person name="Catcheside P."/>
            <person name="Chovatia M."/>
            <person name="Cooper J."/>
            <person name="Damon W."/>
            <person name="Desjardin D."/>
            <person name="Finy P."/>
            <person name="Geml J."/>
            <person name="Haridas S."/>
            <person name="Hughes K."/>
            <person name="Justo A."/>
            <person name="Karasinski D."/>
            <person name="Kautmanova I."/>
            <person name="Kiss B."/>
            <person name="Kocsube S."/>
            <person name="Kotiranta H."/>
            <person name="LaButti K.M."/>
            <person name="Lechner B.E."/>
            <person name="Liimatainen K."/>
            <person name="Lipzen A."/>
            <person name="Lukacs Z."/>
            <person name="Mihaltcheva S."/>
            <person name="Morgado L.N."/>
            <person name="Niskanen T."/>
            <person name="Noordeloos M.E."/>
            <person name="Ohm R.A."/>
            <person name="Ortiz-Santana B."/>
            <person name="Ovrebo C."/>
            <person name="Racz N."/>
            <person name="Riley R."/>
            <person name="Savchenko A."/>
            <person name="Shiryaev A."/>
            <person name="Soop K."/>
            <person name="Spirin V."/>
            <person name="Szebenyi C."/>
            <person name="Tomsovsky M."/>
            <person name="Tulloss R.E."/>
            <person name="Uehling J."/>
            <person name="Grigoriev I.V."/>
            <person name="Vagvolgyi C."/>
            <person name="Papp T."/>
            <person name="Martin F.M."/>
            <person name="Miettinen O."/>
            <person name="Hibbett D.S."/>
            <person name="Nagy L.G."/>
        </authorList>
    </citation>
    <scope>NUCLEOTIDE SEQUENCE [LARGE SCALE GENOMIC DNA]</scope>
    <source>
        <strain evidence="1 2">NL-1719</strain>
    </source>
</reference>
<keyword evidence="2" id="KW-1185">Reference proteome</keyword>